<feature type="signal peptide" evidence="2">
    <location>
        <begin position="1"/>
        <end position="20"/>
    </location>
</feature>
<keyword evidence="1" id="KW-0175">Coiled coil</keyword>
<accession>A0A3D9L4Q4</accession>
<dbReference type="RefSeq" id="WP_115867607.1">
    <property type="nucleotide sequence ID" value="NZ_QREG01000006.1"/>
</dbReference>
<proteinExistence type="predicted"/>
<feature type="coiled-coil region" evidence="1">
    <location>
        <begin position="86"/>
        <end position="136"/>
    </location>
</feature>
<dbReference type="Proteomes" id="UP000256779">
    <property type="component" value="Unassembled WGS sequence"/>
</dbReference>
<dbReference type="OrthoDB" id="981311at2"/>
<protein>
    <submittedName>
        <fullName evidence="3">Uncharacterized protein</fullName>
    </submittedName>
</protein>
<feature type="chain" id="PRO_5017786339" evidence="2">
    <location>
        <begin position="21"/>
        <end position="191"/>
    </location>
</feature>
<evidence type="ECO:0000313" key="3">
    <source>
        <dbReference type="EMBL" id="REE00072.1"/>
    </source>
</evidence>
<keyword evidence="4" id="KW-1185">Reference proteome</keyword>
<evidence type="ECO:0000313" key="4">
    <source>
        <dbReference type="Proteomes" id="UP000256779"/>
    </source>
</evidence>
<gene>
    <name evidence="3" type="ORF">C7460_1069</name>
</gene>
<comment type="caution">
    <text evidence="3">The sequence shown here is derived from an EMBL/GenBank/DDBJ whole genome shotgun (WGS) entry which is preliminary data.</text>
</comment>
<organism evidence="3 4">
    <name type="scientific">Marinoscillum furvescens DSM 4134</name>
    <dbReference type="NCBI Taxonomy" id="1122208"/>
    <lineage>
        <taxon>Bacteria</taxon>
        <taxon>Pseudomonadati</taxon>
        <taxon>Bacteroidota</taxon>
        <taxon>Cytophagia</taxon>
        <taxon>Cytophagales</taxon>
        <taxon>Reichenbachiellaceae</taxon>
        <taxon>Marinoscillum</taxon>
    </lineage>
</organism>
<reference evidence="3 4" key="1">
    <citation type="submission" date="2018-07" db="EMBL/GenBank/DDBJ databases">
        <title>Genomic Encyclopedia of Type Strains, Phase IV (KMG-IV): sequencing the most valuable type-strain genomes for metagenomic binning, comparative biology and taxonomic classification.</title>
        <authorList>
            <person name="Goeker M."/>
        </authorList>
    </citation>
    <scope>NUCLEOTIDE SEQUENCE [LARGE SCALE GENOMIC DNA]</scope>
    <source>
        <strain evidence="3 4">DSM 4134</strain>
    </source>
</reference>
<keyword evidence="2" id="KW-0732">Signal</keyword>
<evidence type="ECO:0000256" key="1">
    <source>
        <dbReference type="SAM" id="Coils"/>
    </source>
</evidence>
<name>A0A3D9L4Q4_MARFU</name>
<dbReference type="EMBL" id="QREG01000006">
    <property type="protein sequence ID" value="REE00072.1"/>
    <property type="molecule type" value="Genomic_DNA"/>
</dbReference>
<sequence length="191" mass="22222">MKRTAVLIFLSLSTISTLFAQTSIEEEYDLLTEHWLEASDVLKTYDGLGLLCNDAKFRNNTLEILSLIHHYDSVLLDLMKDPTVELEISSHEYRKTMKELQQFEAEYGVKSFVSFLKESCLSRRDLERNKEELQKASGMYSYDGQRLVLETKLGKFLKHIDKKVVSIDKHIHHIHPDQVKEVKLLSENHPN</sequence>
<dbReference type="AlphaFoldDB" id="A0A3D9L4Q4"/>
<evidence type="ECO:0000256" key="2">
    <source>
        <dbReference type="SAM" id="SignalP"/>
    </source>
</evidence>